<name>A0A3A8I9Q5_9BACT</name>
<feature type="transmembrane region" description="Helical" evidence="1">
    <location>
        <begin position="33"/>
        <end position="58"/>
    </location>
</feature>
<accession>A0A3A8I9Q5</accession>
<evidence type="ECO:0000256" key="1">
    <source>
        <dbReference type="SAM" id="Phobius"/>
    </source>
</evidence>
<dbReference type="EMBL" id="RAVZ01000245">
    <property type="protein sequence ID" value="RKG79396.1"/>
    <property type="molecule type" value="Genomic_DNA"/>
</dbReference>
<gene>
    <name evidence="2" type="ORF">D7V88_28740</name>
</gene>
<keyword evidence="1" id="KW-0812">Transmembrane</keyword>
<dbReference type="RefSeq" id="WP_120543819.1">
    <property type="nucleotide sequence ID" value="NZ_RAVZ01000245.1"/>
</dbReference>
<evidence type="ECO:0000313" key="3">
    <source>
        <dbReference type="Proteomes" id="UP000268094"/>
    </source>
</evidence>
<comment type="caution">
    <text evidence="2">The sequence shown here is derived from an EMBL/GenBank/DDBJ whole genome shotgun (WGS) entry which is preliminary data.</text>
</comment>
<protein>
    <submittedName>
        <fullName evidence="2">Uncharacterized protein</fullName>
    </submittedName>
</protein>
<reference evidence="3" key="1">
    <citation type="submission" date="2018-09" db="EMBL/GenBank/DDBJ databases">
        <authorList>
            <person name="Livingstone P.G."/>
            <person name="Whitworth D.E."/>
        </authorList>
    </citation>
    <scope>NUCLEOTIDE SEQUENCE [LARGE SCALE GENOMIC DNA]</scope>
    <source>
        <strain evidence="3">CA054A</strain>
    </source>
</reference>
<feature type="transmembrane region" description="Helical" evidence="1">
    <location>
        <begin position="70"/>
        <end position="89"/>
    </location>
</feature>
<sequence length="194" mass="21363">MDSTHARIPDPTDGEKGRLLVDVTLWKLSHPQFLLALAKMSVPLTIVIAAGITSWVSWPGFSFSVFRGAFFWAGFFVVLVALLPLVLMVDAPGSTYCKVPVVRIERFERELTVRDASGALLGELSKGALRVARANLTLGRGLVGALRLDHSKSSVWLMPQQSIGAWPGLRTEPPNMEIHRIDNALFDDLMRLAE</sequence>
<keyword evidence="1" id="KW-0472">Membrane</keyword>
<dbReference type="Proteomes" id="UP000268094">
    <property type="component" value="Unassembled WGS sequence"/>
</dbReference>
<keyword evidence="3" id="KW-1185">Reference proteome</keyword>
<organism evidence="2 3">
    <name type="scientific">Corallococcus terminator</name>
    <dbReference type="NCBI Taxonomy" id="2316733"/>
    <lineage>
        <taxon>Bacteria</taxon>
        <taxon>Pseudomonadati</taxon>
        <taxon>Myxococcota</taxon>
        <taxon>Myxococcia</taxon>
        <taxon>Myxococcales</taxon>
        <taxon>Cystobacterineae</taxon>
        <taxon>Myxococcaceae</taxon>
        <taxon>Corallococcus</taxon>
    </lineage>
</organism>
<dbReference type="OrthoDB" id="5517328at2"/>
<evidence type="ECO:0000313" key="2">
    <source>
        <dbReference type="EMBL" id="RKG79396.1"/>
    </source>
</evidence>
<dbReference type="AlphaFoldDB" id="A0A3A8I9Q5"/>
<proteinExistence type="predicted"/>
<keyword evidence="1" id="KW-1133">Transmembrane helix</keyword>